<evidence type="ECO:0000313" key="2">
    <source>
        <dbReference type="EMBL" id="KMO42315.1"/>
    </source>
</evidence>
<proteinExistence type="predicted"/>
<gene>
    <name evidence="2" type="ORF">VQ03_11315</name>
</gene>
<protein>
    <recommendedName>
        <fullName evidence="1">STAS domain-containing protein</fullName>
    </recommendedName>
</protein>
<dbReference type="InterPro" id="IPR036513">
    <property type="entry name" value="STAS_dom_sf"/>
</dbReference>
<comment type="caution">
    <text evidence="2">The sequence shown here is derived from an EMBL/GenBank/DDBJ whole genome shotgun (WGS) entry which is preliminary data.</text>
</comment>
<dbReference type="SUPFAM" id="SSF52091">
    <property type="entry name" value="SpoIIaa-like"/>
    <property type="match status" value="1"/>
</dbReference>
<sequence>MSDSLTVTMPGDCSLRAIRTLHGEIAAALAASTDLVLDCAGVERADIAFVQLVVSAAGTAERRAKRLTVVDASDIVQAAFARAGLTVQGSLASAN</sequence>
<dbReference type="Proteomes" id="UP000036449">
    <property type="component" value="Unassembled WGS sequence"/>
</dbReference>
<dbReference type="Gene3D" id="3.30.750.24">
    <property type="entry name" value="STAS domain"/>
    <property type="match status" value="1"/>
</dbReference>
<dbReference type="Pfam" id="PF13466">
    <property type="entry name" value="STAS_2"/>
    <property type="match status" value="1"/>
</dbReference>
<dbReference type="RefSeq" id="WP_048450965.1">
    <property type="nucleotide sequence ID" value="NZ_JBNNPJ010000079.1"/>
</dbReference>
<evidence type="ECO:0000313" key="3">
    <source>
        <dbReference type="Proteomes" id="UP000036449"/>
    </source>
</evidence>
<keyword evidence="3" id="KW-1185">Reference proteome</keyword>
<organism evidence="2 3">
    <name type="scientific">Methylobacterium tarhaniae</name>
    <dbReference type="NCBI Taxonomy" id="1187852"/>
    <lineage>
        <taxon>Bacteria</taxon>
        <taxon>Pseudomonadati</taxon>
        <taxon>Pseudomonadota</taxon>
        <taxon>Alphaproteobacteria</taxon>
        <taxon>Hyphomicrobiales</taxon>
        <taxon>Methylobacteriaceae</taxon>
        <taxon>Methylobacterium</taxon>
    </lineage>
</organism>
<dbReference type="PANTHER" id="PTHR35849">
    <property type="entry name" value="BLR2341 PROTEIN"/>
    <property type="match status" value="1"/>
</dbReference>
<dbReference type="PANTHER" id="PTHR35849:SF2">
    <property type="entry name" value="BLR2341 PROTEIN"/>
    <property type="match status" value="1"/>
</dbReference>
<dbReference type="PATRIC" id="fig|1187852.3.peg.6171"/>
<dbReference type="AlphaFoldDB" id="A0A0J6T4E6"/>
<dbReference type="InterPro" id="IPR052746">
    <property type="entry name" value="MlaB_ABC_Transporter"/>
</dbReference>
<reference evidence="2 3" key="1">
    <citation type="submission" date="2015-03" db="EMBL/GenBank/DDBJ databases">
        <title>Genome sequencing of Methylobacterium tarhaniae DSM 25844.</title>
        <authorList>
            <person name="Chaudhry V."/>
            <person name="Patil P.B."/>
        </authorList>
    </citation>
    <scope>NUCLEOTIDE SEQUENCE [LARGE SCALE GENOMIC DNA]</scope>
    <source>
        <strain evidence="2 3">DSM 25844</strain>
    </source>
</reference>
<dbReference type="InterPro" id="IPR058548">
    <property type="entry name" value="MlaB-like_STAS"/>
</dbReference>
<accession>A0A0J6T4E6</accession>
<name>A0A0J6T4E6_9HYPH</name>
<dbReference type="PROSITE" id="PS50801">
    <property type="entry name" value="STAS"/>
    <property type="match status" value="1"/>
</dbReference>
<dbReference type="EMBL" id="LABZ01000070">
    <property type="protein sequence ID" value="KMO42315.1"/>
    <property type="molecule type" value="Genomic_DNA"/>
</dbReference>
<dbReference type="InterPro" id="IPR002645">
    <property type="entry name" value="STAS_dom"/>
</dbReference>
<evidence type="ECO:0000259" key="1">
    <source>
        <dbReference type="PROSITE" id="PS50801"/>
    </source>
</evidence>
<feature type="domain" description="STAS" evidence="1">
    <location>
        <begin position="1"/>
        <end position="95"/>
    </location>
</feature>